<dbReference type="Proteomes" id="UP000198935">
    <property type="component" value="Unassembled WGS sequence"/>
</dbReference>
<dbReference type="STRING" id="1503961.SAMN05421736_13313"/>
<dbReference type="Pfam" id="PF07609">
    <property type="entry name" value="DUF1572"/>
    <property type="match status" value="1"/>
</dbReference>
<proteinExistence type="predicted"/>
<reference evidence="2" key="1">
    <citation type="submission" date="2016-10" db="EMBL/GenBank/DDBJ databases">
        <authorList>
            <person name="Varghese N."/>
            <person name="Submissions S."/>
        </authorList>
    </citation>
    <scope>NUCLEOTIDE SEQUENCE [LARGE SCALE GENOMIC DNA]</scope>
    <source>
        <strain evidence="2">SP</strain>
    </source>
</reference>
<accession>A0A1H3V204</accession>
<dbReference type="InterPro" id="IPR011466">
    <property type="entry name" value="DUF1572"/>
</dbReference>
<dbReference type="AlphaFoldDB" id="A0A1H3V204"/>
<evidence type="ECO:0000313" key="1">
    <source>
        <dbReference type="EMBL" id="SDZ68251.1"/>
    </source>
</evidence>
<organism evidence="1 2">
    <name type="scientific">Evansella caseinilytica</name>
    <dbReference type="NCBI Taxonomy" id="1503961"/>
    <lineage>
        <taxon>Bacteria</taxon>
        <taxon>Bacillati</taxon>
        <taxon>Bacillota</taxon>
        <taxon>Bacilli</taxon>
        <taxon>Bacillales</taxon>
        <taxon>Bacillaceae</taxon>
        <taxon>Evansella</taxon>
    </lineage>
</organism>
<gene>
    <name evidence="1" type="ORF">SAMN05421736_13313</name>
</gene>
<dbReference type="SUPFAM" id="SSF109854">
    <property type="entry name" value="DinB/YfiT-like putative metalloenzymes"/>
    <property type="match status" value="1"/>
</dbReference>
<sequence length="181" mass="20877">MSIGKEYLNTVLERFSKIKSLGEKTMSQLSDEDIHWKYNEESNSVAVIVKHVSGNMISKWTDFLTSDGEKPTRNRDQEFTDDIATTSELLQVWEKGWKTLFATLSGLKEQDLLKNVSIRGEKHLVIEAIDRELFHSSYHTGQIVYVGKQIKNADWESLSIPKGQSEQHNREMFEKNKAKNN</sequence>
<dbReference type="OrthoDB" id="68731at2"/>
<dbReference type="InterPro" id="IPR034660">
    <property type="entry name" value="DinB/YfiT-like"/>
</dbReference>
<name>A0A1H3V204_9BACI</name>
<protein>
    <recommendedName>
        <fullName evidence="3">Damage-inducible protein DinB</fullName>
    </recommendedName>
</protein>
<dbReference type="EMBL" id="FNPI01000033">
    <property type="protein sequence ID" value="SDZ68251.1"/>
    <property type="molecule type" value="Genomic_DNA"/>
</dbReference>
<evidence type="ECO:0008006" key="3">
    <source>
        <dbReference type="Google" id="ProtNLM"/>
    </source>
</evidence>
<keyword evidence="2" id="KW-1185">Reference proteome</keyword>
<evidence type="ECO:0000313" key="2">
    <source>
        <dbReference type="Proteomes" id="UP000198935"/>
    </source>
</evidence>
<dbReference type="Gene3D" id="1.20.120.450">
    <property type="entry name" value="dinb family like domain"/>
    <property type="match status" value="1"/>
</dbReference>